<keyword evidence="1" id="KW-1133">Transmembrane helix</keyword>
<dbReference type="RefSeq" id="WP_252797654.1">
    <property type="nucleotide sequence ID" value="NZ_CP097118.1"/>
</dbReference>
<feature type="transmembrane region" description="Helical" evidence="1">
    <location>
        <begin position="34"/>
        <end position="57"/>
    </location>
</feature>
<keyword evidence="3" id="KW-1185">Reference proteome</keyword>
<feature type="transmembrane region" description="Helical" evidence="1">
    <location>
        <begin position="202"/>
        <end position="221"/>
    </location>
</feature>
<feature type="transmembrane region" description="Helical" evidence="1">
    <location>
        <begin position="12"/>
        <end position="28"/>
    </location>
</feature>
<sequence length="222" mass="25751">MVNLSFKPAKYLIAFLLFLLGYAGAIFLDFNFNWLSMITTGLVSLVILYGYSNLKIFFRPFDWHKWRMLVWYLFLLFILEIIPILIVVFFFPNVIKSLRGTSIISESYQLHTPLILRIWVTFKILVSIVGEEVGMASISIPLIHLLLKTKMKKFAWPIVNSLGCLLLALLHLPHYHFELFMPLVVGITRYPITASWKKSNTLWSGIYIHWISDIVVIISALI</sequence>
<reference evidence="2" key="1">
    <citation type="submission" date="2022-05" db="EMBL/GenBank/DDBJ databases">
        <authorList>
            <person name="Oliphant S.A."/>
            <person name="Watson-Haigh N.S."/>
            <person name="Sumby K.M."/>
            <person name="Gardner J.M."/>
            <person name="Jiranek V."/>
        </authorList>
    </citation>
    <scope>NUCLEOTIDE SEQUENCE</scope>
    <source>
        <strain evidence="2">KI11_C11</strain>
    </source>
</reference>
<name>A0ABY5BV87_9LACO</name>
<keyword evidence="1" id="KW-0812">Transmembrane</keyword>
<evidence type="ECO:0000313" key="3">
    <source>
        <dbReference type="Proteomes" id="UP001057025"/>
    </source>
</evidence>
<organism evidence="2 3">
    <name type="scientific">Fructilactobacillus hinvesii</name>
    <dbReference type="NCBI Taxonomy" id="2940300"/>
    <lineage>
        <taxon>Bacteria</taxon>
        <taxon>Bacillati</taxon>
        <taxon>Bacillota</taxon>
        <taxon>Bacilli</taxon>
        <taxon>Lactobacillales</taxon>
        <taxon>Lactobacillaceae</taxon>
        <taxon>Fructilactobacillus</taxon>
    </lineage>
</organism>
<feature type="transmembrane region" description="Helical" evidence="1">
    <location>
        <begin position="154"/>
        <end position="172"/>
    </location>
</feature>
<evidence type="ECO:0000256" key="1">
    <source>
        <dbReference type="SAM" id="Phobius"/>
    </source>
</evidence>
<dbReference type="Proteomes" id="UP001057025">
    <property type="component" value="Chromosome"/>
</dbReference>
<feature type="transmembrane region" description="Helical" evidence="1">
    <location>
        <begin position="69"/>
        <end position="91"/>
    </location>
</feature>
<feature type="transmembrane region" description="Helical" evidence="1">
    <location>
        <begin position="124"/>
        <end position="147"/>
    </location>
</feature>
<gene>
    <name evidence="2" type="ORF">M3M39_02510</name>
</gene>
<keyword evidence="1" id="KW-0472">Membrane</keyword>
<evidence type="ECO:0000313" key="2">
    <source>
        <dbReference type="EMBL" id="USS88368.1"/>
    </source>
</evidence>
<accession>A0ABY5BV87</accession>
<proteinExistence type="predicted"/>
<protein>
    <submittedName>
        <fullName evidence="2">Bacteriocin immunity protein</fullName>
    </submittedName>
</protein>
<dbReference type="EMBL" id="CP097118">
    <property type="protein sequence ID" value="USS88368.1"/>
    <property type="molecule type" value="Genomic_DNA"/>
</dbReference>